<feature type="domain" description="Transglutaminase-like" evidence="2">
    <location>
        <begin position="625"/>
        <end position="681"/>
    </location>
</feature>
<dbReference type="PANTHER" id="PTHR46333">
    <property type="entry name" value="CYTOKINESIS PROTEIN 3"/>
    <property type="match status" value="1"/>
</dbReference>
<accession>S0FQW2</accession>
<dbReference type="SUPFAM" id="SSF54001">
    <property type="entry name" value="Cysteine proteinases"/>
    <property type="match status" value="1"/>
</dbReference>
<dbReference type="InterPro" id="IPR052557">
    <property type="entry name" value="CAP/Cytokinesis_protein"/>
</dbReference>
<dbReference type="Pfam" id="PF01841">
    <property type="entry name" value="Transglut_core"/>
    <property type="match status" value="1"/>
</dbReference>
<gene>
    <name evidence="3" type="ORF">CTER_0084</name>
</gene>
<dbReference type="PATRIC" id="fig|1195236.3.peg.84"/>
<dbReference type="eggNOG" id="COG5279">
    <property type="taxonomic scope" value="Bacteria"/>
</dbReference>
<dbReference type="Gene3D" id="3.10.620.30">
    <property type="match status" value="1"/>
</dbReference>
<sequence>MKKLTTFIIVLIVTLLTTGYSTSFAASSESYFSNDKALDGIFAKLEKEFLKYKKDEVIPLRDLGEIIPDGSKPTIKRTSKKISDSQIKAAAQAALNHIRVAVEVKEEELGGLSSQEYKIIADHLDQQIFFARNSDYGWDYDGKIVELNTRFSEFNEWLRFKQMPGNFGRMSKEKDEVNPADLQAGDKIVRYLNQSIQKGNKVSPVILEQLPGAVEELFNESNLSKIMVGRILSEIHADIYTPDDEDSDADHYDGSKSIDEIIESYGALISNRESDRNNEKLIEYYEYPEDKPSVNNWDSITRRLVNGEISDTFKYGFNKAITLDELANLYYGKRELDEKIVIDDDGVPADSPDYIKLAYIYGMIDDTNNLEKPLTRLDAARILVKYAIYENWSDSLKVTDCNQIPLEDQISVASCIKDGLIKPRIAKFEPKSSYTKEEAVLSYSSYGFSKLRSYNIPLSLSEPSKIIVGKNTINLLFENKQEIQEYFENQFEDTVLEKIKLNGKYTRVDTGGALIEFFTPENGIKITIKKGTTYIDFVEGGYGPKLGYTLEPKVLKDNEKANMNMQVDSVMKKLNTKLDAILAKIIKPGMTEEQKVKAIHDYVVNHVTYDIRYRDEQSAGGVIVAIDEGRGVCGDYSLLFKDLCQRISIPCVFEIGDPNILNHAWNAVFVNGDWKFVDTTWDDKDDGKVRYTYFLKDKFTFMNDHMPWMGVPDISYYSDADLDPMNLKSLEEVRAYLLKNFYWVDGFKMTFKVADKNIKPTIGYLKDAYVNVSLTYDSKNNLYTVTAKSKK</sequence>
<dbReference type="EMBL" id="AORV01000002">
    <property type="protein sequence ID" value="EMS74227.1"/>
    <property type="molecule type" value="Genomic_DNA"/>
</dbReference>
<reference evidence="3 4" key="1">
    <citation type="journal article" date="2013" name="Genome Announc.">
        <title>Draft Genome Sequence of the Cellulolytic, Mesophilic, Anaerobic Bacterium Clostridium termitidis Strain CT1112 (DSM 5398).</title>
        <authorList>
            <person name="Lal S."/>
            <person name="Ramachandran U."/>
            <person name="Zhang X."/>
            <person name="Munir R."/>
            <person name="Sparling R."/>
            <person name="Levin D.B."/>
        </authorList>
    </citation>
    <scope>NUCLEOTIDE SEQUENCE [LARGE SCALE GENOMIC DNA]</scope>
    <source>
        <strain evidence="3 4">CT1112</strain>
    </source>
</reference>
<dbReference type="STRING" id="1195236.CTER_0084"/>
<dbReference type="PANTHER" id="PTHR46333:SF2">
    <property type="entry name" value="CYTOKINESIS PROTEIN 3"/>
    <property type="match status" value="1"/>
</dbReference>
<evidence type="ECO:0000313" key="3">
    <source>
        <dbReference type="EMBL" id="EMS74227.1"/>
    </source>
</evidence>
<comment type="caution">
    <text evidence="3">The sequence shown here is derived from an EMBL/GenBank/DDBJ whole genome shotgun (WGS) entry which is preliminary data.</text>
</comment>
<dbReference type="InterPro" id="IPR038765">
    <property type="entry name" value="Papain-like_cys_pep_sf"/>
</dbReference>
<feature type="signal peptide" evidence="1">
    <location>
        <begin position="1"/>
        <end position="25"/>
    </location>
</feature>
<organism evidence="3 4">
    <name type="scientific">Ruminiclostridium cellobioparum subsp. termitidis CT1112</name>
    <dbReference type="NCBI Taxonomy" id="1195236"/>
    <lineage>
        <taxon>Bacteria</taxon>
        <taxon>Bacillati</taxon>
        <taxon>Bacillota</taxon>
        <taxon>Clostridia</taxon>
        <taxon>Eubacteriales</taxon>
        <taxon>Oscillospiraceae</taxon>
        <taxon>Ruminiclostridium</taxon>
    </lineage>
</organism>
<feature type="chain" id="PRO_5004497314" evidence="1">
    <location>
        <begin position="26"/>
        <end position="791"/>
    </location>
</feature>
<name>S0FQW2_RUMCE</name>
<evidence type="ECO:0000256" key="1">
    <source>
        <dbReference type="SAM" id="SignalP"/>
    </source>
</evidence>
<evidence type="ECO:0000259" key="2">
    <source>
        <dbReference type="SMART" id="SM00460"/>
    </source>
</evidence>
<dbReference type="InterPro" id="IPR002931">
    <property type="entry name" value="Transglutaminase-like"/>
</dbReference>
<keyword evidence="4" id="KW-1185">Reference proteome</keyword>
<dbReference type="SMART" id="SM00460">
    <property type="entry name" value="TGc"/>
    <property type="match status" value="1"/>
</dbReference>
<protein>
    <submittedName>
        <fullName evidence="3">Transglutaminase-like superfamily</fullName>
    </submittedName>
</protein>
<evidence type="ECO:0000313" key="4">
    <source>
        <dbReference type="Proteomes" id="UP000014155"/>
    </source>
</evidence>
<dbReference type="Proteomes" id="UP000014155">
    <property type="component" value="Unassembled WGS sequence"/>
</dbReference>
<keyword evidence="1" id="KW-0732">Signal</keyword>
<dbReference type="GO" id="GO:0005737">
    <property type="term" value="C:cytoplasm"/>
    <property type="evidence" value="ECO:0007669"/>
    <property type="project" value="TreeGrafter"/>
</dbReference>
<dbReference type="RefSeq" id="WP_004622796.1">
    <property type="nucleotide sequence ID" value="NZ_AORV01000002.1"/>
</dbReference>
<dbReference type="AlphaFoldDB" id="S0FQW2"/>
<proteinExistence type="predicted"/>